<evidence type="ECO:0000313" key="1">
    <source>
        <dbReference type="EMBL" id="KAL0455364.1"/>
    </source>
</evidence>
<dbReference type="EMBL" id="JACGWN010000003">
    <property type="protein sequence ID" value="KAL0455364.1"/>
    <property type="molecule type" value="Genomic_DNA"/>
</dbReference>
<name>A0AAW2XN82_9LAMI</name>
<dbReference type="AlphaFoldDB" id="A0AAW2XN82"/>
<sequence length="168" mass="18796">MVGSRGDEGVGCPGSSSIEQSFFSLGTVGLTMGTFWTKNMNGCLLGGWLHRHLQFIGLLETRVASHNITRIQSCMLSGWKWFVDPVRPGNRIWLAWDTSEVTVDVLVAHEQCIHCRVHHLRSHTHSLVTIAYGVNDVYPRRELWTQLVDFLDGVGDDPWIVLGDLNGP</sequence>
<dbReference type="InterPro" id="IPR036691">
    <property type="entry name" value="Endo/exonu/phosph_ase_sf"/>
</dbReference>
<reference evidence="1" key="1">
    <citation type="submission" date="2020-06" db="EMBL/GenBank/DDBJ databases">
        <authorList>
            <person name="Li T."/>
            <person name="Hu X."/>
            <person name="Zhang T."/>
            <person name="Song X."/>
            <person name="Zhang H."/>
            <person name="Dai N."/>
            <person name="Sheng W."/>
            <person name="Hou X."/>
            <person name="Wei L."/>
        </authorList>
    </citation>
    <scope>NUCLEOTIDE SEQUENCE</scope>
    <source>
        <strain evidence="1">KEN1</strain>
        <tissue evidence="1">Leaf</tissue>
    </source>
</reference>
<comment type="caution">
    <text evidence="1">The sequence shown here is derived from an EMBL/GenBank/DDBJ whole genome shotgun (WGS) entry which is preliminary data.</text>
</comment>
<protein>
    <submittedName>
        <fullName evidence="1">Uncharacterized protein</fullName>
    </submittedName>
</protein>
<accession>A0AAW2XN82</accession>
<dbReference type="Gene3D" id="3.60.10.10">
    <property type="entry name" value="Endonuclease/exonuclease/phosphatase"/>
    <property type="match status" value="1"/>
</dbReference>
<organism evidence="1">
    <name type="scientific">Sesamum latifolium</name>
    <dbReference type="NCBI Taxonomy" id="2727402"/>
    <lineage>
        <taxon>Eukaryota</taxon>
        <taxon>Viridiplantae</taxon>
        <taxon>Streptophyta</taxon>
        <taxon>Embryophyta</taxon>
        <taxon>Tracheophyta</taxon>
        <taxon>Spermatophyta</taxon>
        <taxon>Magnoliopsida</taxon>
        <taxon>eudicotyledons</taxon>
        <taxon>Gunneridae</taxon>
        <taxon>Pentapetalae</taxon>
        <taxon>asterids</taxon>
        <taxon>lamiids</taxon>
        <taxon>Lamiales</taxon>
        <taxon>Pedaliaceae</taxon>
        <taxon>Sesamum</taxon>
    </lineage>
</organism>
<gene>
    <name evidence="1" type="ORF">Slati_0875600</name>
</gene>
<reference evidence="1" key="2">
    <citation type="journal article" date="2024" name="Plant">
        <title>Genomic evolution and insights into agronomic trait innovations of Sesamum species.</title>
        <authorList>
            <person name="Miao H."/>
            <person name="Wang L."/>
            <person name="Qu L."/>
            <person name="Liu H."/>
            <person name="Sun Y."/>
            <person name="Le M."/>
            <person name="Wang Q."/>
            <person name="Wei S."/>
            <person name="Zheng Y."/>
            <person name="Lin W."/>
            <person name="Duan Y."/>
            <person name="Cao H."/>
            <person name="Xiong S."/>
            <person name="Wang X."/>
            <person name="Wei L."/>
            <person name="Li C."/>
            <person name="Ma Q."/>
            <person name="Ju M."/>
            <person name="Zhao R."/>
            <person name="Li G."/>
            <person name="Mu C."/>
            <person name="Tian Q."/>
            <person name="Mei H."/>
            <person name="Zhang T."/>
            <person name="Gao T."/>
            <person name="Zhang H."/>
        </authorList>
    </citation>
    <scope>NUCLEOTIDE SEQUENCE</scope>
    <source>
        <strain evidence="1">KEN1</strain>
    </source>
</reference>
<dbReference type="SUPFAM" id="SSF56219">
    <property type="entry name" value="DNase I-like"/>
    <property type="match status" value="1"/>
</dbReference>
<proteinExistence type="predicted"/>